<dbReference type="PANTHER" id="PTHR34817:SF2">
    <property type="entry name" value="NUCLEOTIDYLTRANSFERASE"/>
    <property type="match status" value="1"/>
</dbReference>
<dbReference type="PANTHER" id="PTHR34817">
    <property type="entry name" value="NUCLEOTIDYLTRANSFERASE"/>
    <property type="match status" value="1"/>
</dbReference>
<comment type="caution">
    <text evidence="1">The sequence shown here is derived from an EMBL/GenBank/DDBJ whole genome shotgun (WGS) entry which is preliminary data.</text>
</comment>
<evidence type="ECO:0000313" key="2">
    <source>
        <dbReference type="Proteomes" id="UP000320811"/>
    </source>
</evidence>
<reference evidence="1 2" key="1">
    <citation type="submission" date="2019-06" db="EMBL/GenBank/DDBJ databases">
        <title>Sorghum-associated microbial communities from plants grown in Nebraska, USA.</title>
        <authorList>
            <person name="Schachtman D."/>
        </authorList>
    </citation>
    <scope>NUCLEOTIDE SEQUENCE [LARGE SCALE GENOMIC DNA]</scope>
    <source>
        <strain evidence="1 2">1209</strain>
    </source>
</reference>
<proteinExistence type="predicted"/>
<gene>
    <name evidence="1" type="ORF">FHW36_102322</name>
</gene>
<dbReference type="InterPro" id="IPR018775">
    <property type="entry name" value="RlaP"/>
</dbReference>
<evidence type="ECO:0008006" key="3">
    <source>
        <dbReference type="Google" id="ProtNLM"/>
    </source>
</evidence>
<dbReference type="Pfam" id="PF10127">
    <property type="entry name" value="RlaP"/>
    <property type="match status" value="1"/>
</dbReference>
<dbReference type="OrthoDB" id="9796845at2"/>
<sequence length="254" mass="29125">MMETNILQQIKTLEEEHQVKILYACESGSRAWGFASTDSDYDVRFIYARHKDSYLSILEQRDVIELPVDEVLDVSGWDIRKGLQLFLKSNAPLYEWLQSPVVYQETTDFKETLAGLMEKYFSPRSGCHHYLSMATNVFTNELSGASVKLKKYFYVLRPLLACQWILAGKGVPPMEFSRLRTLITDAGIQTAIDHLLQLKAGADEQLMVPAMPELHQWIAGILEECRYQAAELPVVKNDATELDDLFRKYISDDF</sequence>
<organism evidence="1 2">
    <name type="scientific">Chitinophaga polysaccharea</name>
    <dbReference type="NCBI Taxonomy" id="1293035"/>
    <lineage>
        <taxon>Bacteria</taxon>
        <taxon>Pseudomonadati</taxon>
        <taxon>Bacteroidota</taxon>
        <taxon>Chitinophagia</taxon>
        <taxon>Chitinophagales</taxon>
        <taxon>Chitinophagaceae</taxon>
        <taxon>Chitinophaga</taxon>
    </lineage>
</organism>
<dbReference type="Proteomes" id="UP000320811">
    <property type="component" value="Unassembled WGS sequence"/>
</dbReference>
<name>A0A561PWS6_9BACT</name>
<keyword evidence="2" id="KW-1185">Reference proteome</keyword>
<protein>
    <recommendedName>
        <fullName evidence="3">Nucleotidyltransferase</fullName>
    </recommendedName>
</protein>
<dbReference type="AlphaFoldDB" id="A0A561PWS6"/>
<dbReference type="EMBL" id="VIWO01000002">
    <property type="protein sequence ID" value="TWF42562.1"/>
    <property type="molecule type" value="Genomic_DNA"/>
</dbReference>
<accession>A0A561PWS6</accession>
<evidence type="ECO:0000313" key="1">
    <source>
        <dbReference type="EMBL" id="TWF42562.1"/>
    </source>
</evidence>